<dbReference type="Proteomes" id="UP000594042">
    <property type="component" value="Chromosome"/>
</dbReference>
<dbReference type="AlphaFoldDB" id="A0A7G1HYF9"/>
<reference evidence="2" key="1">
    <citation type="submission" date="2020-07" db="EMBL/GenBank/DDBJ databases">
        <title>Complete genome sequencing of Coprobacter sp. strain 2CBH44.</title>
        <authorList>
            <person name="Sakamoto M."/>
            <person name="Murakami T."/>
            <person name="Mori H."/>
        </authorList>
    </citation>
    <scope>NUCLEOTIDE SEQUENCE [LARGE SCALE GENOMIC DNA]</scope>
    <source>
        <strain evidence="2">2CBH44</strain>
    </source>
</reference>
<name>A0A7G1HYF9_9BACT</name>
<gene>
    <name evidence="1" type="ORF">Cop2CBH44_16010</name>
</gene>
<organism evidence="1 2">
    <name type="scientific">Coprobacter secundus subsp. similis</name>
    <dbReference type="NCBI Taxonomy" id="2751153"/>
    <lineage>
        <taxon>Bacteria</taxon>
        <taxon>Pseudomonadati</taxon>
        <taxon>Bacteroidota</taxon>
        <taxon>Bacteroidia</taxon>
        <taxon>Bacteroidales</taxon>
        <taxon>Barnesiellaceae</taxon>
        <taxon>Coprobacter</taxon>
    </lineage>
</organism>
<evidence type="ECO:0000313" key="1">
    <source>
        <dbReference type="EMBL" id="BCI63248.1"/>
    </source>
</evidence>
<accession>A0A7G1HYF9</accession>
<dbReference type="EMBL" id="AP023322">
    <property type="protein sequence ID" value="BCI63248.1"/>
    <property type="molecule type" value="Genomic_DNA"/>
</dbReference>
<keyword evidence="2" id="KW-1185">Reference proteome</keyword>
<protein>
    <submittedName>
        <fullName evidence="1">Uncharacterized protein</fullName>
    </submittedName>
</protein>
<evidence type="ECO:0000313" key="2">
    <source>
        <dbReference type="Proteomes" id="UP000594042"/>
    </source>
</evidence>
<sequence length="64" mass="7278">MEALLMIFTTLFSIIIHNDILPILFTNNPSKKSKYIFLQIPLSSYSNKFLNSSINLAGILLFTL</sequence>
<proteinExistence type="predicted"/>
<dbReference type="KEGG" id="copr:Cop2CBH44_16010"/>